<evidence type="ECO:0000259" key="1">
    <source>
        <dbReference type="Pfam" id="PF13302"/>
    </source>
</evidence>
<reference evidence="3" key="1">
    <citation type="journal article" date="2007" name="Proc. Natl. Acad. Sci. U.S.A.">
        <title>Genome sequencing reveals complex secondary metabolome in the marine actinomycete Salinispora tropica.</title>
        <authorList>
            <person name="Udwary D.W."/>
            <person name="Zeigler L."/>
            <person name="Asolkar R.N."/>
            <person name="Singan V."/>
            <person name="Lapidus A."/>
            <person name="Fenical W."/>
            <person name="Jensen P.R."/>
            <person name="Moore B.S."/>
        </authorList>
    </citation>
    <scope>NUCLEOTIDE SEQUENCE [LARGE SCALE GENOMIC DNA]</scope>
    <source>
        <strain evidence="3">ATCC BAA-916 / DSM 44818 / CNB-440</strain>
    </source>
</reference>
<dbReference type="HOGENOM" id="CLU_2920126_0_0_11"/>
<evidence type="ECO:0000313" key="3">
    <source>
        <dbReference type="Proteomes" id="UP000000235"/>
    </source>
</evidence>
<dbReference type="GO" id="GO:0016747">
    <property type="term" value="F:acyltransferase activity, transferring groups other than amino-acyl groups"/>
    <property type="evidence" value="ECO:0007669"/>
    <property type="project" value="InterPro"/>
</dbReference>
<keyword evidence="3" id="KW-1185">Reference proteome</keyword>
<evidence type="ECO:0000313" key="2">
    <source>
        <dbReference type="EMBL" id="ABP53648.1"/>
    </source>
</evidence>
<dbReference type="Gene3D" id="3.40.630.30">
    <property type="match status" value="1"/>
</dbReference>
<dbReference type="KEGG" id="stp:Strop_1178"/>
<protein>
    <recommendedName>
        <fullName evidence="1">N-acetyltransferase domain-containing protein</fullName>
    </recommendedName>
</protein>
<organism evidence="2 3">
    <name type="scientific">Salinispora tropica (strain ATCC BAA-916 / DSM 44818 / JCM 13857 / NBRC 105044 / CNB-440)</name>
    <dbReference type="NCBI Taxonomy" id="369723"/>
    <lineage>
        <taxon>Bacteria</taxon>
        <taxon>Bacillati</taxon>
        <taxon>Actinomycetota</taxon>
        <taxon>Actinomycetes</taxon>
        <taxon>Micromonosporales</taxon>
        <taxon>Micromonosporaceae</taxon>
        <taxon>Salinispora</taxon>
    </lineage>
</organism>
<name>A4X448_SALTO</name>
<dbReference type="AlphaFoldDB" id="A4X448"/>
<dbReference type="InterPro" id="IPR016181">
    <property type="entry name" value="Acyl_CoA_acyltransferase"/>
</dbReference>
<accession>A4X448</accession>
<feature type="domain" description="N-acetyltransferase" evidence="1">
    <location>
        <begin position="2"/>
        <end position="34"/>
    </location>
</feature>
<sequence>MGFGFDQLGLREVSAGCDPANVASARVLTKIGMRPAGYRHNHLQIRGQWRDRLLFAATSTG</sequence>
<dbReference type="InterPro" id="IPR000182">
    <property type="entry name" value="GNAT_dom"/>
</dbReference>
<dbReference type="SUPFAM" id="SSF55729">
    <property type="entry name" value="Acyl-CoA N-acyltransferases (Nat)"/>
    <property type="match status" value="1"/>
</dbReference>
<dbReference type="STRING" id="369723.Strop_1178"/>
<dbReference type="Proteomes" id="UP000000235">
    <property type="component" value="Chromosome"/>
</dbReference>
<gene>
    <name evidence="2" type="ordered locus">Strop_1178</name>
</gene>
<dbReference type="PATRIC" id="fig|369723.5.peg.1199"/>
<dbReference type="eggNOG" id="COG1670">
    <property type="taxonomic scope" value="Bacteria"/>
</dbReference>
<dbReference type="EMBL" id="CP000667">
    <property type="protein sequence ID" value="ABP53648.1"/>
    <property type="molecule type" value="Genomic_DNA"/>
</dbReference>
<proteinExistence type="predicted"/>
<dbReference type="Pfam" id="PF13302">
    <property type="entry name" value="Acetyltransf_3"/>
    <property type="match status" value="1"/>
</dbReference>